<name>A0ACB8GJS6_PSICU</name>
<proteinExistence type="predicted"/>
<keyword evidence="2" id="KW-1185">Reference proteome</keyword>
<evidence type="ECO:0000313" key="2">
    <source>
        <dbReference type="Proteomes" id="UP000664032"/>
    </source>
</evidence>
<comment type="caution">
    <text evidence="1">The sequence shown here is derived from an EMBL/GenBank/DDBJ whole genome shotgun (WGS) entry which is preliminary data.</text>
</comment>
<gene>
    <name evidence="1" type="ORF">JR316_0011525</name>
</gene>
<sequence>MKSDIVLPINIALRRVLMFDCSVDICINRHDIAKKMNVSFTNGRITKAEASTSLRLLMLQNLVLPIRAVVIAPTVEIIPTPKKAKAQGDIYIPIVYRPDTEIKEKGGSRHSDDIYPTKSAFKLSTVVYRHRFMKKN</sequence>
<reference evidence="1" key="1">
    <citation type="submission" date="2021-10" db="EMBL/GenBank/DDBJ databases">
        <title>Psilocybe cubensis genome.</title>
        <authorList>
            <person name="Mckernan K.J."/>
            <person name="Crawford S."/>
            <person name="Trippe A."/>
            <person name="Kane L.T."/>
            <person name="Mclaughlin S."/>
        </authorList>
    </citation>
    <scope>NUCLEOTIDE SEQUENCE</scope>
    <source>
        <strain evidence="1">MGC-MH-2018</strain>
    </source>
</reference>
<dbReference type="Proteomes" id="UP000664032">
    <property type="component" value="Unassembled WGS sequence"/>
</dbReference>
<organism evidence="1 2">
    <name type="scientific">Psilocybe cubensis</name>
    <name type="common">Psychedelic mushroom</name>
    <name type="synonym">Stropharia cubensis</name>
    <dbReference type="NCBI Taxonomy" id="181762"/>
    <lineage>
        <taxon>Eukaryota</taxon>
        <taxon>Fungi</taxon>
        <taxon>Dikarya</taxon>
        <taxon>Basidiomycota</taxon>
        <taxon>Agaricomycotina</taxon>
        <taxon>Agaricomycetes</taxon>
        <taxon>Agaricomycetidae</taxon>
        <taxon>Agaricales</taxon>
        <taxon>Agaricineae</taxon>
        <taxon>Strophariaceae</taxon>
        <taxon>Psilocybe</taxon>
    </lineage>
</organism>
<dbReference type="EMBL" id="JAFIQS020000011">
    <property type="protein sequence ID" value="KAH9475960.1"/>
    <property type="molecule type" value="Genomic_DNA"/>
</dbReference>
<accession>A0ACB8GJS6</accession>
<evidence type="ECO:0000313" key="1">
    <source>
        <dbReference type="EMBL" id="KAH9475960.1"/>
    </source>
</evidence>
<protein>
    <submittedName>
        <fullName evidence="1">Uncharacterized protein</fullName>
    </submittedName>
</protein>